<reference evidence="1" key="2">
    <citation type="submission" date="2025-03" db="EMBL/GenBank/DDBJ databases">
        <authorList>
            <consortium name="ELIXIR-Norway"/>
            <consortium name="Elixir Norway"/>
        </authorList>
    </citation>
    <scope>NUCLEOTIDE SEQUENCE</scope>
</reference>
<gene>
    <name evidence="1" type="ORF">MRATA1EN22A_LOCUS21248</name>
</gene>
<name>A0AC59ZQH8_RANTA</name>
<sequence length="115" mass="13212">METEAGEASDFQERRLVPLAGFTQQPFLFRENASFHMFPETGSSGQGLLPKTSAISHMDRWEFCFFRLRWESFEPCTLTTSCSKLLTLFRTHKPGQNRTDLPGFLGFRQPSQVCQ</sequence>
<protein>
    <submittedName>
        <fullName evidence="1">Uncharacterized protein</fullName>
    </submittedName>
</protein>
<reference evidence="1" key="1">
    <citation type="submission" date="2023-05" db="EMBL/GenBank/DDBJ databases">
        <authorList>
            <consortium name="ELIXIR-Norway"/>
        </authorList>
    </citation>
    <scope>NUCLEOTIDE SEQUENCE</scope>
</reference>
<evidence type="ECO:0000313" key="1">
    <source>
        <dbReference type="EMBL" id="CAN0485626.1"/>
    </source>
</evidence>
<dbReference type="EMBL" id="OX596117">
    <property type="protein sequence ID" value="CAN0485626.1"/>
    <property type="molecule type" value="Genomic_DNA"/>
</dbReference>
<evidence type="ECO:0000313" key="2">
    <source>
        <dbReference type="Proteomes" id="UP001162501"/>
    </source>
</evidence>
<dbReference type="Proteomes" id="UP001162501">
    <property type="component" value="Chromosome 33"/>
</dbReference>
<proteinExistence type="predicted"/>
<accession>A0AC59ZQH8</accession>
<organism evidence="1 2">
    <name type="scientific">Rangifer tarandus platyrhynchus</name>
    <name type="common">Svalbard reindeer</name>
    <dbReference type="NCBI Taxonomy" id="3082113"/>
    <lineage>
        <taxon>Eukaryota</taxon>
        <taxon>Metazoa</taxon>
        <taxon>Chordata</taxon>
        <taxon>Craniata</taxon>
        <taxon>Vertebrata</taxon>
        <taxon>Euteleostomi</taxon>
        <taxon>Mammalia</taxon>
        <taxon>Eutheria</taxon>
        <taxon>Laurasiatheria</taxon>
        <taxon>Artiodactyla</taxon>
        <taxon>Ruminantia</taxon>
        <taxon>Pecora</taxon>
        <taxon>Cervidae</taxon>
        <taxon>Odocoileinae</taxon>
        <taxon>Rangifer</taxon>
    </lineage>
</organism>